<dbReference type="HOGENOM" id="CLU_003818_5_4_1"/>
<dbReference type="PhylomeDB" id="B3RIZ7"/>
<keyword evidence="7" id="KW-0479">Metal-binding</keyword>
<evidence type="ECO:0000313" key="9">
    <source>
        <dbReference type="EMBL" id="EDV29034.1"/>
    </source>
</evidence>
<dbReference type="RefSeq" id="XP_002108236.1">
    <property type="nucleotide sequence ID" value="XM_002108200.1"/>
</dbReference>
<dbReference type="CTD" id="6750192"/>
<dbReference type="Gene3D" id="1.50.10.10">
    <property type="match status" value="1"/>
</dbReference>
<dbReference type="STRING" id="10228.B3RIZ7"/>
<name>B3RIZ7_TRIAD</name>
<feature type="active site" evidence="6">
    <location>
        <position position="370"/>
    </location>
</feature>
<dbReference type="GO" id="GO:1904380">
    <property type="term" value="P:endoplasmic reticulum mannose trimming"/>
    <property type="evidence" value="ECO:0007669"/>
    <property type="project" value="InterPro"/>
</dbReference>
<organism evidence="9 10">
    <name type="scientific">Trichoplax adhaerens</name>
    <name type="common">Trichoplax reptans</name>
    <dbReference type="NCBI Taxonomy" id="10228"/>
    <lineage>
        <taxon>Eukaryota</taxon>
        <taxon>Metazoa</taxon>
        <taxon>Placozoa</taxon>
        <taxon>Uniplacotomia</taxon>
        <taxon>Trichoplacea</taxon>
        <taxon>Trichoplacidae</taxon>
        <taxon>Trichoplax</taxon>
    </lineage>
</organism>
<dbReference type="FunCoup" id="B3RIZ7">
    <property type="interactions" value="1037"/>
</dbReference>
<keyword evidence="4" id="KW-0325">Glycoprotein</keyword>
<dbReference type="GO" id="GO:0005975">
    <property type="term" value="P:carbohydrate metabolic process"/>
    <property type="evidence" value="ECO:0007669"/>
    <property type="project" value="InterPro"/>
</dbReference>
<dbReference type="InterPro" id="IPR036026">
    <property type="entry name" value="Seven-hairpin_glycosidases"/>
</dbReference>
<evidence type="ECO:0000313" key="10">
    <source>
        <dbReference type="Proteomes" id="UP000009022"/>
    </source>
</evidence>
<dbReference type="GO" id="GO:0030968">
    <property type="term" value="P:endoplasmic reticulum unfolded protein response"/>
    <property type="evidence" value="ECO:0000318"/>
    <property type="project" value="GO_Central"/>
</dbReference>
<dbReference type="SUPFAM" id="SSF48225">
    <property type="entry name" value="Seven-hairpin glycosidases"/>
    <property type="match status" value="1"/>
</dbReference>
<dbReference type="PANTHER" id="PTHR45679:SF6">
    <property type="entry name" value="ER DEGRADATION-ENHANCING ALPHA-MANNOSIDASE-LIKE PROTEIN 2"/>
    <property type="match status" value="1"/>
</dbReference>
<dbReference type="KEGG" id="tad:TRIADDRAFT_52514"/>
<evidence type="ECO:0000256" key="3">
    <source>
        <dbReference type="ARBA" id="ARBA00022824"/>
    </source>
</evidence>
<evidence type="ECO:0000256" key="4">
    <source>
        <dbReference type="ARBA" id="ARBA00023180"/>
    </source>
</evidence>
<keyword evidence="8" id="KW-0326">Glycosidase</keyword>
<dbReference type="OMA" id="HNYHRVW"/>
<dbReference type="OrthoDB" id="8118055at2759"/>
<proteinExistence type="inferred from homology"/>
<dbReference type="Proteomes" id="UP000009022">
    <property type="component" value="Unassembled WGS sequence"/>
</dbReference>
<keyword evidence="7" id="KW-0106">Calcium</keyword>
<dbReference type="GO" id="GO:0005509">
    <property type="term" value="F:calcium ion binding"/>
    <property type="evidence" value="ECO:0007669"/>
    <property type="project" value="InterPro"/>
</dbReference>
<keyword evidence="8" id="KW-0378">Hydrolase</keyword>
<dbReference type="EC" id="3.2.1.-" evidence="8"/>
<keyword evidence="10" id="KW-1185">Reference proteome</keyword>
<dbReference type="InterPro" id="IPR001382">
    <property type="entry name" value="Glyco_hydro_47"/>
</dbReference>
<dbReference type="FunFam" id="1.50.10.10:FF:000015">
    <property type="entry name" value="alpha-1,2-Mannosidase"/>
    <property type="match status" value="1"/>
</dbReference>
<evidence type="ECO:0000256" key="6">
    <source>
        <dbReference type="PIRSR" id="PIRSR601382-1"/>
    </source>
</evidence>
<comment type="function">
    <text evidence="5">Involved in the endoplasmic reticulum-associated degradation (ERAD) pathway that targets misfolded glycoproteins for degradation in an N-glycan-dependent manner. May initiate ERAD by promoting the first mannose trimming step of ERAD substrates, from Man9GlcNAc2 to Man8GlcNAc2. Seems to recognize and bind to exposed hydrophobic regions in target proteins.</text>
</comment>
<dbReference type="GO" id="GO:1904154">
    <property type="term" value="P:positive regulation of retrograde protein transport, ER to cytosol"/>
    <property type="evidence" value="ECO:0007669"/>
    <property type="project" value="UniProtKB-ARBA"/>
</dbReference>
<protein>
    <recommendedName>
        <fullName evidence="8">alpha-1,2-Mannosidase</fullName>
        <ecNumber evidence="8">3.2.1.-</ecNumber>
    </recommendedName>
</protein>
<comment type="subcellular location">
    <subcellularLocation>
        <location evidence="1">Endoplasmic reticulum</location>
    </subcellularLocation>
</comment>
<accession>B3RIZ7</accession>
<dbReference type="GO" id="GO:0004571">
    <property type="term" value="F:mannosyl-oligosaccharide 1,2-alpha-mannosidase activity"/>
    <property type="evidence" value="ECO:0007669"/>
    <property type="project" value="InterPro"/>
</dbReference>
<dbReference type="GO" id="GO:0044322">
    <property type="term" value="C:endoplasmic reticulum quality control compartment"/>
    <property type="evidence" value="ECO:0007669"/>
    <property type="project" value="GOC"/>
</dbReference>
<dbReference type="PANTHER" id="PTHR45679">
    <property type="entry name" value="ER DEGRADATION-ENHANCING ALPHA-MANNOSIDASE-LIKE PROTEIN 2"/>
    <property type="match status" value="1"/>
</dbReference>
<evidence type="ECO:0000256" key="1">
    <source>
        <dbReference type="ARBA" id="ARBA00004240"/>
    </source>
</evidence>
<feature type="active site" description="Proton donor" evidence="6">
    <location>
        <position position="115"/>
    </location>
</feature>
<evidence type="ECO:0000256" key="5">
    <source>
        <dbReference type="ARBA" id="ARBA00054385"/>
    </source>
</evidence>
<dbReference type="InterPro" id="IPR012341">
    <property type="entry name" value="6hp_glycosidase-like_sf"/>
</dbReference>
<dbReference type="Pfam" id="PF01532">
    <property type="entry name" value="Glyco_hydro_47"/>
    <property type="match status" value="1"/>
</dbReference>
<dbReference type="GO" id="GO:0005783">
    <property type="term" value="C:endoplasmic reticulum"/>
    <property type="evidence" value="ECO:0000318"/>
    <property type="project" value="GO_Central"/>
</dbReference>
<evidence type="ECO:0000256" key="2">
    <source>
        <dbReference type="ARBA" id="ARBA00007658"/>
    </source>
</evidence>
<comment type="cofactor">
    <cofactor evidence="7">
        <name>Ca(2+)</name>
        <dbReference type="ChEBI" id="CHEBI:29108"/>
    </cofactor>
</comment>
<dbReference type="GO" id="GO:0016020">
    <property type="term" value="C:membrane"/>
    <property type="evidence" value="ECO:0007669"/>
    <property type="project" value="InterPro"/>
</dbReference>
<keyword evidence="3" id="KW-0256">Endoplasmic reticulum</keyword>
<dbReference type="AlphaFoldDB" id="B3RIZ7"/>
<dbReference type="EMBL" id="DS985241">
    <property type="protein sequence ID" value="EDV29034.1"/>
    <property type="molecule type" value="Genomic_DNA"/>
</dbReference>
<dbReference type="GO" id="GO:0097466">
    <property type="term" value="P:ubiquitin-dependent glycoprotein ERAD pathway"/>
    <property type="evidence" value="ECO:0000318"/>
    <property type="project" value="GO_Central"/>
</dbReference>
<evidence type="ECO:0000256" key="8">
    <source>
        <dbReference type="RuleBase" id="RU361193"/>
    </source>
</evidence>
<feature type="binding site" evidence="7">
    <location>
        <position position="473"/>
    </location>
    <ligand>
        <name>Ca(2+)</name>
        <dbReference type="ChEBI" id="CHEBI:29108"/>
    </ligand>
</feature>
<dbReference type="eggNOG" id="KOG2429">
    <property type="taxonomic scope" value="Eukaryota"/>
</dbReference>
<comment type="similarity">
    <text evidence="2 8">Belongs to the glycosyl hydrolase 47 family.</text>
</comment>
<reference evidence="9 10" key="1">
    <citation type="journal article" date="2008" name="Nature">
        <title>The Trichoplax genome and the nature of placozoans.</title>
        <authorList>
            <person name="Srivastava M."/>
            <person name="Begovic E."/>
            <person name="Chapman J."/>
            <person name="Putnam N.H."/>
            <person name="Hellsten U."/>
            <person name="Kawashima T."/>
            <person name="Kuo A."/>
            <person name="Mitros T."/>
            <person name="Salamov A."/>
            <person name="Carpenter M.L."/>
            <person name="Signorovitch A.Y."/>
            <person name="Moreno M.A."/>
            <person name="Kamm K."/>
            <person name="Grimwood J."/>
            <person name="Schmutz J."/>
            <person name="Shapiro H."/>
            <person name="Grigoriev I.V."/>
            <person name="Buss L.W."/>
            <person name="Schierwater B."/>
            <person name="Dellaporta S.L."/>
            <person name="Rokhsar D.S."/>
        </authorList>
    </citation>
    <scope>NUCLEOTIDE SEQUENCE [LARGE SCALE GENOMIC DNA]</scope>
    <source>
        <strain evidence="9 10">Grell-BS-1999</strain>
    </source>
</reference>
<dbReference type="PRINTS" id="PR00747">
    <property type="entry name" value="GLYHDRLASE47"/>
</dbReference>
<dbReference type="InterPro" id="IPR044674">
    <property type="entry name" value="EDEM1/2/3"/>
</dbReference>
<dbReference type="GeneID" id="6750192"/>
<feature type="active site" description="Proton donor" evidence="6">
    <location>
        <position position="349"/>
    </location>
</feature>
<dbReference type="InParanoid" id="B3RIZ7"/>
<evidence type="ECO:0000256" key="7">
    <source>
        <dbReference type="PIRSR" id="PIRSR601382-2"/>
    </source>
</evidence>
<gene>
    <name evidence="9" type="ORF">TRIADDRAFT_52514</name>
</gene>
<feature type="active site" evidence="6">
    <location>
        <position position="256"/>
    </location>
</feature>
<sequence length="518" mass="58596">MVTNINKFSSIIIVVCLTTNFARNVEKWEIDSFRRDVKEMFYHGYDNYLRHAYPYDELKPLSCQGMNTWGSFSLTLIDSLDTLLIMGNKTEFARVVKILIDTANFDIDINVSVFETNIRIVGGLLSAHLLSHKAGLELEDNWPCDGPLLRLAVDVADRLLPAFDTRTNLPYGTINLRHGVPKGETTITSTATCGTLIVEFGTLSLLTGVSKYKDAAMKSILALWEKKSAIGLVGNHIDSNSGSWTAKESGIGGGIDSYFEYLVKGSLLNDDPELMDMFKEYNKAIYKYLNYADWYVWADMMRGNVVIPIFQSLDAFWPGIQVLVGNITQAAKTFRNYYSVWRRLGFIPESYAITDNMPYSNRNEYPLRPELIESAWYLYIATKDPIYLEAGMEITKSINRTRTKCGFATVKNVMNHELEDRMESFFLAETTKYLYLLFDTENFINNDGKFGVTYKSKNGKSCILDSGSYIFNTEAHPIDKGAFDCCHSLDSKKFSKLSALKCEANTFRSRLSTASAII</sequence>